<reference evidence="9 10" key="1">
    <citation type="journal article" date="2020" name="ISME J.">
        <title>Uncovering the hidden diversity of litter-decomposition mechanisms in mushroom-forming fungi.</title>
        <authorList>
            <person name="Floudas D."/>
            <person name="Bentzer J."/>
            <person name="Ahren D."/>
            <person name="Johansson T."/>
            <person name="Persson P."/>
            <person name="Tunlid A."/>
        </authorList>
    </citation>
    <scope>NUCLEOTIDE SEQUENCE [LARGE SCALE GENOMIC DNA]</scope>
    <source>
        <strain evidence="9 10">CBS 291.85</strain>
    </source>
</reference>
<keyword evidence="4 6" id="KW-0175">Coiled coil</keyword>
<feature type="region of interest" description="Disordered" evidence="7">
    <location>
        <begin position="1"/>
        <end position="128"/>
    </location>
</feature>
<evidence type="ECO:0000313" key="10">
    <source>
        <dbReference type="Proteomes" id="UP000559256"/>
    </source>
</evidence>
<dbReference type="PROSITE" id="PS50913">
    <property type="entry name" value="GRIP"/>
    <property type="match status" value="1"/>
</dbReference>
<evidence type="ECO:0000256" key="2">
    <source>
        <dbReference type="ARBA" id="ARBA00004496"/>
    </source>
</evidence>
<keyword evidence="10" id="KW-1185">Reference proteome</keyword>
<protein>
    <recommendedName>
        <fullName evidence="8">GRIP domain-containing protein</fullName>
    </recommendedName>
</protein>
<evidence type="ECO:0000256" key="4">
    <source>
        <dbReference type="ARBA" id="ARBA00023054"/>
    </source>
</evidence>
<feature type="coiled-coil region" evidence="6">
    <location>
        <begin position="375"/>
        <end position="536"/>
    </location>
</feature>
<dbReference type="PANTHER" id="PTHR23157">
    <property type="entry name" value="GRIP AND COILED-COIL DOMAIN-CONTAINING PROTEIN 1"/>
    <property type="match status" value="1"/>
</dbReference>
<feature type="compositionally biased region" description="Low complexity" evidence="7">
    <location>
        <begin position="852"/>
        <end position="867"/>
    </location>
</feature>
<feature type="region of interest" description="Disordered" evidence="7">
    <location>
        <begin position="837"/>
        <end position="872"/>
    </location>
</feature>
<keyword evidence="3" id="KW-0963">Cytoplasm</keyword>
<feature type="compositionally biased region" description="Low complexity" evidence="7">
    <location>
        <begin position="58"/>
        <end position="76"/>
    </location>
</feature>
<evidence type="ECO:0000256" key="6">
    <source>
        <dbReference type="SAM" id="Coils"/>
    </source>
</evidence>
<dbReference type="InterPro" id="IPR051952">
    <property type="entry name" value="Golgi-autophagy_related"/>
</dbReference>
<evidence type="ECO:0000259" key="8">
    <source>
        <dbReference type="PROSITE" id="PS50913"/>
    </source>
</evidence>
<sequence length="919" mass="102447">MFSQFRQAVETFAPQQTRKGSQDAEGPSHAARSQSIDSQRPDSPGQLAESALSSLRKSFAPRSASPASAKSPITSPRTKSTLEERLRAVTHTLGEASNGTTPTSSRASPLPMKVAVDHPLSPTSTPLPDSPIVSPIVSPALEHVGHNLSLSVASLSDVTPAAEPASVSEQEPVEENAPNDTIPSVSTEEATHQSPPSASVGKEVEESAKDNAPPGQDVEDEIEEVIESLAIADESDPTTTKPVEPLSNEGTVMESNDDVSTVVAEEAEKEMEDVPTQHERSASPVFAIGTNVVAEIGKDVEASIAQNGRNTSPGVNTGTNVEELQERLKLVEQRFTDVSKSFKRLQAEKVAADSVLRELTPVETLQDSEGLRSYLQNIASKVEISQEEIKRLNEKLQGQDERLEELRDTHRLESHSQSEQIELLRKQLQETEALLSASQGSIAQGEDDLGKRQADINRLNQEMAKAKESAKEEEEKRVKAINLLKTVRQKLVKVEKEKEEAVKELAGVREKEASQKEKEDAEKAKLQKDIETVNAEREVAVAGLKAQFDKELLAMKERHEKEISAIRSQFELEAVTTKSVHTKVLNAKNFRISQLEASLETMSNDKNSYFDQLQIRQAEYESSQEQVEMLRNQNTEVQHQLREYADQVALLKEELLEFQRQQIQPTPSVSSEDTARLMSAVEAKYEAKLADLRRVLQNVEKERSESDIEWTRILREKKRETEELKQMLGSATKSKEQDEDVVGELRAQVARLQEEIQSNQTRISQLTTQLSQFQDVENSNQSKETELTSKIEQLERTVEEGKTRESQLRANVKTLREEIRKVQSSAALLDRQRNRGVGYWSSRNDGHPPEASNVSSPPSGRSSTSDPPAKEQEEVNLEYLRNVILQFLEHKEMRPSLVKVLSVILHFTPQETRRLIAKV</sequence>
<evidence type="ECO:0000256" key="5">
    <source>
        <dbReference type="ARBA" id="ARBA00023136"/>
    </source>
</evidence>
<feature type="compositionally biased region" description="Low complexity" evidence="7">
    <location>
        <begin position="119"/>
        <end position="128"/>
    </location>
</feature>
<dbReference type="AlphaFoldDB" id="A0A8H5LYX7"/>
<evidence type="ECO:0000256" key="3">
    <source>
        <dbReference type="ARBA" id="ARBA00022490"/>
    </source>
</evidence>
<feature type="coiled-coil region" evidence="6">
    <location>
        <begin position="613"/>
        <end position="709"/>
    </location>
</feature>
<gene>
    <name evidence="9" type="ORF">D9758_000209</name>
</gene>
<name>A0A8H5LYX7_9AGAR</name>
<feature type="coiled-coil region" evidence="6">
    <location>
        <begin position="735"/>
        <end position="832"/>
    </location>
</feature>
<feature type="compositionally biased region" description="Polar residues" evidence="7">
    <location>
        <begin position="95"/>
        <end position="107"/>
    </location>
</feature>
<dbReference type="PANTHER" id="PTHR23157:SF25">
    <property type="entry name" value="GRIP AND COILED-COIL DOMAIN-CONTAINING PROTEIN 1"/>
    <property type="match status" value="1"/>
</dbReference>
<feature type="compositionally biased region" description="Polar residues" evidence="7">
    <location>
        <begin position="178"/>
        <end position="197"/>
    </location>
</feature>
<dbReference type="SUPFAM" id="SSF58100">
    <property type="entry name" value="Bacterial hemolysins"/>
    <property type="match status" value="1"/>
</dbReference>
<evidence type="ECO:0000313" key="9">
    <source>
        <dbReference type="EMBL" id="KAF5375140.1"/>
    </source>
</evidence>
<dbReference type="EMBL" id="JAACJM010000001">
    <property type="protein sequence ID" value="KAF5375140.1"/>
    <property type="molecule type" value="Genomic_DNA"/>
</dbReference>
<keyword evidence="5" id="KW-0472">Membrane</keyword>
<organism evidence="9 10">
    <name type="scientific">Tetrapyrgos nigripes</name>
    <dbReference type="NCBI Taxonomy" id="182062"/>
    <lineage>
        <taxon>Eukaryota</taxon>
        <taxon>Fungi</taxon>
        <taxon>Dikarya</taxon>
        <taxon>Basidiomycota</taxon>
        <taxon>Agaricomycotina</taxon>
        <taxon>Agaricomycetes</taxon>
        <taxon>Agaricomycetidae</taxon>
        <taxon>Agaricales</taxon>
        <taxon>Marasmiineae</taxon>
        <taxon>Marasmiaceae</taxon>
        <taxon>Tetrapyrgos</taxon>
    </lineage>
</organism>
<feature type="compositionally biased region" description="Acidic residues" evidence="7">
    <location>
        <begin position="217"/>
        <end position="226"/>
    </location>
</feature>
<dbReference type="SMART" id="SM00755">
    <property type="entry name" value="Grip"/>
    <property type="match status" value="1"/>
</dbReference>
<evidence type="ECO:0000256" key="1">
    <source>
        <dbReference type="ARBA" id="ARBA00004184"/>
    </source>
</evidence>
<dbReference type="Proteomes" id="UP000559256">
    <property type="component" value="Unassembled WGS sequence"/>
</dbReference>
<accession>A0A8H5LYX7</accession>
<dbReference type="Gene3D" id="1.10.220.60">
    <property type="entry name" value="GRIP domain"/>
    <property type="match status" value="1"/>
</dbReference>
<dbReference type="InterPro" id="IPR000237">
    <property type="entry name" value="GRIP_dom"/>
</dbReference>
<feature type="domain" description="GRIP" evidence="8">
    <location>
        <begin position="870"/>
        <end position="918"/>
    </location>
</feature>
<comment type="subcellular location">
    <subcellularLocation>
        <location evidence="2">Cytoplasm</location>
    </subcellularLocation>
    <subcellularLocation>
        <location evidence="1">Endomembrane system</location>
        <topology evidence="1">Peripheral membrane protein</topology>
    </subcellularLocation>
</comment>
<dbReference type="Pfam" id="PF01465">
    <property type="entry name" value="GRIP"/>
    <property type="match status" value="1"/>
</dbReference>
<evidence type="ECO:0000256" key="7">
    <source>
        <dbReference type="SAM" id="MobiDB-lite"/>
    </source>
</evidence>
<feature type="region of interest" description="Disordered" evidence="7">
    <location>
        <begin position="157"/>
        <end position="283"/>
    </location>
</feature>
<proteinExistence type="predicted"/>
<comment type="caution">
    <text evidence="9">The sequence shown here is derived from an EMBL/GenBank/DDBJ whole genome shotgun (WGS) entry which is preliminary data.</text>
</comment>
<dbReference type="GO" id="GO:0005794">
    <property type="term" value="C:Golgi apparatus"/>
    <property type="evidence" value="ECO:0007669"/>
    <property type="project" value="TreeGrafter"/>
</dbReference>
<dbReference type="OrthoDB" id="1926336at2759"/>